<dbReference type="SUPFAM" id="SSF52266">
    <property type="entry name" value="SGNH hydrolase"/>
    <property type="match status" value="1"/>
</dbReference>
<dbReference type="Pfam" id="PF04311">
    <property type="entry name" value="DUF459"/>
    <property type="match status" value="1"/>
</dbReference>
<evidence type="ECO:0000313" key="1">
    <source>
        <dbReference type="EMBL" id="SUZ72538.1"/>
    </source>
</evidence>
<accession>A0A381Q0W7</accession>
<name>A0A381Q0W7_9ZZZZ</name>
<dbReference type="Gene3D" id="3.40.50.1110">
    <property type="entry name" value="SGNH hydrolase"/>
    <property type="match status" value="1"/>
</dbReference>
<protein>
    <recommendedName>
        <fullName evidence="2">SGNH hydrolase-type esterase domain-containing protein</fullName>
    </recommendedName>
</protein>
<evidence type="ECO:0008006" key="2">
    <source>
        <dbReference type="Google" id="ProtNLM"/>
    </source>
</evidence>
<dbReference type="InterPro" id="IPR007407">
    <property type="entry name" value="DUF459"/>
</dbReference>
<dbReference type="InterPro" id="IPR036514">
    <property type="entry name" value="SGNH_hydro_sf"/>
</dbReference>
<organism evidence="1">
    <name type="scientific">marine metagenome</name>
    <dbReference type="NCBI Taxonomy" id="408172"/>
    <lineage>
        <taxon>unclassified sequences</taxon>
        <taxon>metagenomes</taxon>
        <taxon>ecological metagenomes</taxon>
    </lineage>
</organism>
<proteinExistence type="predicted"/>
<sequence>MLVTAAIGFLGGSSSWADEAPLSEFDPWGAPHLRWPDPHSALLGNDETYYHWTRDNHRALLAEPTKQRPLRIWVGGDSLAGGAALGFRILERTEDRWIYTEDVKKSTGVVSAWYFDWVGYLKDEIADGPYDVVILSIGGNDWQGFRGGPTEKGSAEWAEKYQFRITEMLAVLDRPGRLVLWVGLPHFRIPFMVPLPDAVNPISREVFENGERSDWVDAASIVSPDGVWTKYVLADDGTQIEVRTDDGTHYQSKGAQLITAAVVSAIERKTG</sequence>
<gene>
    <name evidence="1" type="ORF">METZ01_LOCUS25392</name>
</gene>
<reference evidence="1" key="1">
    <citation type="submission" date="2018-05" db="EMBL/GenBank/DDBJ databases">
        <authorList>
            <person name="Lanie J.A."/>
            <person name="Ng W.-L."/>
            <person name="Kazmierczak K.M."/>
            <person name="Andrzejewski T.M."/>
            <person name="Davidsen T.M."/>
            <person name="Wayne K.J."/>
            <person name="Tettelin H."/>
            <person name="Glass J.I."/>
            <person name="Rusch D."/>
            <person name="Podicherti R."/>
            <person name="Tsui H.-C.T."/>
            <person name="Winkler M.E."/>
        </authorList>
    </citation>
    <scope>NUCLEOTIDE SEQUENCE</scope>
</reference>
<dbReference type="EMBL" id="UINC01001150">
    <property type="protein sequence ID" value="SUZ72538.1"/>
    <property type="molecule type" value="Genomic_DNA"/>
</dbReference>
<dbReference type="AlphaFoldDB" id="A0A381Q0W7"/>